<reference evidence="4" key="3">
    <citation type="submission" date="2024-02" db="UniProtKB">
        <authorList>
            <consortium name="WormBaseParasite"/>
        </authorList>
    </citation>
    <scope>IDENTIFICATION</scope>
    <source>
        <strain evidence="4">pt0022</strain>
    </source>
</reference>
<reference evidence="3" key="2">
    <citation type="journal article" date="2016" name="Mol. Ecol.">
        <title>Population genomics of the filarial nematode parasite Wuchereria bancrofti from mosquitoes.</title>
        <authorList>
            <person name="Small S.T."/>
            <person name="Reimer L.J."/>
            <person name="Tisch D.J."/>
            <person name="King C.L."/>
            <person name="Christensen B.M."/>
            <person name="Siba P.M."/>
            <person name="Kazura J.W."/>
            <person name="Serre D."/>
            <person name="Zimmerman P.A."/>
        </authorList>
    </citation>
    <scope>NUCLEOTIDE SEQUENCE</scope>
    <source>
        <strain evidence="3">pt0022</strain>
    </source>
</reference>
<name>A0AAF5Q351_WUCBA</name>
<evidence type="ECO:0000256" key="2">
    <source>
        <dbReference type="SAM" id="SignalP"/>
    </source>
</evidence>
<keyword evidence="1" id="KW-0472">Membrane</keyword>
<feature type="chain" id="PRO_5042119657" evidence="2">
    <location>
        <begin position="32"/>
        <end position="358"/>
    </location>
</feature>
<reference evidence="3" key="1">
    <citation type="submission" date="2015-03" db="EMBL/GenBank/DDBJ databases">
        <title>Wuchereria bancrofti Genome Sequencing Papua New Guinea Strain.</title>
        <authorList>
            <person name="Small S.T."/>
            <person name="Serre D."/>
            <person name="Zimmerman P.A."/>
        </authorList>
    </citation>
    <scope>NUCLEOTIDE SEQUENCE [LARGE SCALE GENOMIC DNA]</scope>
    <source>
        <strain evidence="3">pt0022</strain>
    </source>
</reference>
<dbReference type="AlphaFoldDB" id="A0AAF5Q351"/>
<evidence type="ECO:0000313" key="3">
    <source>
        <dbReference type="Proteomes" id="UP000093561"/>
    </source>
</evidence>
<keyword evidence="2" id="KW-0732">Signal</keyword>
<feature type="signal peptide" evidence="2">
    <location>
        <begin position="1"/>
        <end position="31"/>
    </location>
</feature>
<proteinExistence type="predicted"/>
<keyword evidence="1" id="KW-0812">Transmembrane</keyword>
<sequence>MRRWSTDTACIIHVLLFLVTIALTPLDTVAGHSQVFRREQKDATLNLPTKCGMYEQKLFCLSINLCNKYCSQQCSKISSFELRNLQILSPKERRIQKLRHDIPLDTNLRINYYDIEMEGMKPAFCGDYFTLELPIYSVKESKSNSIQFLHKLYFQNYRDVYTHGMCNYKCVFGCRRVGYDEEIMSELLIRNVPNLHVYQCDRYLDCCYCLVNVGFYELKIFSHSFAKEDSHQDEISFCSLIEVHHEISAYDSACNSFILLYKPARIKYHKNYSVHSWVFIAAVIVVFINLLILITCFVRSKISSVHGAYFQPFFQRNSLFIYCRIQREVKNVEIIYIFQETQKKCMLIRLCSFHLPVH</sequence>
<dbReference type="Proteomes" id="UP000093561">
    <property type="component" value="Unassembled WGS sequence"/>
</dbReference>
<keyword evidence="1" id="KW-1133">Transmembrane helix</keyword>
<protein>
    <submittedName>
        <fullName evidence="4">Uncharacterized protein</fullName>
    </submittedName>
</protein>
<feature type="transmembrane region" description="Helical" evidence="1">
    <location>
        <begin position="277"/>
        <end position="298"/>
    </location>
</feature>
<accession>A0AAF5Q351</accession>
<evidence type="ECO:0000313" key="4">
    <source>
        <dbReference type="WBParaSite" id="mrna-Wban_09344"/>
    </source>
</evidence>
<organism evidence="3 4">
    <name type="scientific">Wuchereria bancrofti</name>
    <dbReference type="NCBI Taxonomy" id="6293"/>
    <lineage>
        <taxon>Eukaryota</taxon>
        <taxon>Metazoa</taxon>
        <taxon>Ecdysozoa</taxon>
        <taxon>Nematoda</taxon>
        <taxon>Chromadorea</taxon>
        <taxon>Rhabditida</taxon>
        <taxon>Spirurina</taxon>
        <taxon>Spiruromorpha</taxon>
        <taxon>Filarioidea</taxon>
        <taxon>Onchocercidae</taxon>
        <taxon>Wuchereria</taxon>
    </lineage>
</organism>
<evidence type="ECO:0000256" key="1">
    <source>
        <dbReference type="SAM" id="Phobius"/>
    </source>
</evidence>
<dbReference type="WBParaSite" id="mrna-Wban_09344">
    <property type="protein sequence ID" value="mrna-Wban_09344"/>
    <property type="gene ID" value="Wban_09344"/>
</dbReference>